<accession>A0A0X8FF64</accession>
<dbReference type="Proteomes" id="UP001069145">
    <property type="component" value="Unassembled WGS sequence"/>
</dbReference>
<keyword evidence="13" id="KW-1185">Reference proteome</keyword>
<evidence type="ECO:0000256" key="2">
    <source>
        <dbReference type="ARBA" id="ARBA00022980"/>
    </source>
</evidence>
<dbReference type="OrthoDB" id="9801330at2"/>
<evidence type="ECO:0000313" key="10">
    <source>
        <dbReference type="EMBL" id="RAV78627.1"/>
    </source>
</evidence>
<evidence type="ECO:0000313" key="12">
    <source>
        <dbReference type="Proteomes" id="UP000594771"/>
    </source>
</evidence>
<dbReference type="CDD" id="cd00392">
    <property type="entry name" value="Ribosomal_L13"/>
    <property type="match status" value="1"/>
</dbReference>
<dbReference type="GO" id="GO:0003735">
    <property type="term" value="F:structural constituent of ribosome"/>
    <property type="evidence" value="ECO:0007669"/>
    <property type="project" value="InterPro"/>
</dbReference>
<sequence length="147" mass="16487">MRQTYMAKASEVERNWVVLDATDIALGRLAAVATNMLRGKNKPTFTPNVDTGDHVIIINADKVKLTGNKAQDKKYYHHTGYPGGIKETTAGKLRAEKPERLIETAVRGMLPKNRLGRKQFTHLHVYSGSDHKHQAQQPETIDITELI</sequence>
<dbReference type="EMBL" id="QMHM01000012">
    <property type="protein sequence ID" value="RAV78627.1"/>
    <property type="molecule type" value="Genomic_DNA"/>
</dbReference>
<name>A0A0X8FF64_9LACT</name>
<organism evidence="10 11">
    <name type="scientific">Aerococcus urinae</name>
    <dbReference type="NCBI Taxonomy" id="1376"/>
    <lineage>
        <taxon>Bacteria</taxon>
        <taxon>Bacillati</taxon>
        <taxon>Bacillota</taxon>
        <taxon>Bacilli</taxon>
        <taxon>Lactobacillales</taxon>
        <taxon>Aerococcaceae</taxon>
        <taxon>Aerococcus</taxon>
    </lineage>
</organism>
<dbReference type="GeneID" id="89334678"/>
<reference evidence="9 12" key="2">
    <citation type="submission" date="2020-12" db="EMBL/GenBank/DDBJ databases">
        <title>FDA dAtabase for Regulatory Grade micrObial Sequences (FDA-ARGOS): Supporting development and validation of Infectious Disease Dx tests.</title>
        <authorList>
            <person name="Sproer C."/>
            <person name="Gronow S."/>
            <person name="Severitt S."/>
            <person name="Schroder I."/>
            <person name="Tallon L."/>
            <person name="Sadzewicz L."/>
            <person name="Zhao X."/>
            <person name="Boylan J."/>
            <person name="Ott S."/>
            <person name="Bowen H."/>
            <person name="Vavikolanu K."/>
            <person name="Mehta A."/>
            <person name="Aluvathingal J."/>
            <person name="Nadendla S."/>
            <person name="Lowell S."/>
            <person name="Myers T."/>
            <person name="Yan Y."/>
            <person name="Sichtig H."/>
        </authorList>
    </citation>
    <scope>NUCLEOTIDE SEQUENCE [LARGE SCALE GENOMIC DNA]</scope>
    <source>
        <strain evidence="9 12">FDAARGOS_911</strain>
    </source>
</reference>
<evidence type="ECO:0000256" key="3">
    <source>
        <dbReference type="ARBA" id="ARBA00023274"/>
    </source>
</evidence>
<dbReference type="GO" id="GO:0022625">
    <property type="term" value="C:cytosolic large ribosomal subunit"/>
    <property type="evidence" value="ECO:0007669"/>
    <property type="project" value="TreeGrafter"/>
</dbReference>
<gene>
    <name evidence="5 7 8" type="primary">rplM</name>
    <name evidence="10" type="ORF">DBT54_06975</name>
    <name evidence="9" type="ORF">I6G68_03220</name>
    <name evidence="8" type="ORF">ODY43_08285</name>
</gene>
<evidence type="ECO:0000256" key="5">
    <source>
        <dbReference type="HAMAP-Rule" id="MF_01366"/>
    </source>
</evidence>
<evidence type="ECO:0000256" key="7">
    <source>
        <dbReference type="RuleBase" id="RU003878"/>
    </source>
</evidence>
<dbReference type="Proteomes" id="UP000251923">
    <property type="component" value="Unassembled WGS sequence"/>
</dbReference>
<dbReference type="InterPro" id="IPR005822">
    <property type="entry name" value="Ribosomal_uL13"/>
</dbReference>
<keyword evidence="3 5" id="KW-0687">Ribonucleoprotein</keyword>
<evidence type="ECO:0000256" key="6">
    <source>
        <dbReference type="RuleBase" id="RU003877"/>
    </source>
</evidence>
<dbReference type="InterPro" id="IPR005823">
    <property type="entry name" value="Ribosomal_uL13_bac-type"/>
</dbReference>
<comment type="similarity">
    <text evidence="1 5 6">Belongs to the universal ribosomal protein uL13 family.</text>
</comment>
<dbReference type="Pfam" id="PF00572">
    <property type="entry name" value="Ribosomal_L13"/>
    <property type="match status" value="1"/>
</dbReference>
<dbReference type="SUPFAM" id="SSF52161">
    <property type="entry name" value="Ribosomal protein L13"/>
    <property type="match status" value="1"/>
</dbReference>
<protein>
    <recommendedName>
        <fullName evidence="4 5">Large ribosomal subunit protein uL13</fullName>
    </recommendedName>
</protein>
<dbReference type="AlphaFoldDB" id="A0A0X8FF64"/>
<dbReference type="NCBIfam" id="TIGR01066">
    <property type="entry name" value="rplM_bact"/>
    <property type="match status" value="1"/>
</dbReference>
<dbReference type="OMA" id="HKPIYTP"/>
<dbReference type="Proteomes" id="UP000594771">
    <property type="component" value="Chromosome"/>
</dbReference>
<evidence type="ECO:0000313" key="9">
    <source>
        <dbReference type="EMBL" id="QPS02094.1"/>
    </source>
</evidence>
<evidence type="ECO:0000313" key="11">
    <source>
        <dbReference type="Proteomes" id="UP000251923"/>
    </source>
</evidence>
<dbReference type="GO" id="GO:0006412">
    <property type="term" value="P:translation"/>
    <property type="evidence" value="ECO:0007669"/>
    <property type="project" value="UniProtKB-UniRule"/>
</dbReference>
<dbReference type="FunFam" id="3.90.1180.10:FF:000001">
    <property type="entry name" value="50S ribosomal protein L13"/>
    <property type="match status" value="1"/>
</dbReference>
<dbReference type="GO" id="GO:0017148">
    <property type="term" value="P:negative regulation of translation"/>
    <property type="evidence" value="ECO:0007669"/>
    <property type="project" value="TreeGrafter"/>
</dbReference>
<dbReference type="EMBL" id="CP065662">
    <property type="protein sequence ID" value="QPS02094.1"/>
    <property type="molecule type" value="Genomic_DNA"/>
</dbReference>
<comment type="subunit">
    <text evidence="5">Part of the 50S ribosomal subunit.</text>
</comment>
<dbReference type="InterPro" id="IPR023563">
    <property type="entry name" value="Ribosomal_uL13_CS"/>
</dbReference>
<reference evidence="8" key="3">
    <citation type="submission" date="2022-09" db="EMBL/GenBank/DDBJ databases">
        <title>Aerococcus urinae taxonomy study.</title>
        <authorList>
            <person name="Christensen J."/>
            <person name="Senneby E."/>
        </authorList>
    </citation>
    <scope>NUCLEOTIDE SEQUENCE</scope>
    <source>
        <strain evidence="8">NLD-066-U95</strain>
    </source>
</reference>
<dbReference type="PANTHER" id="PTHR11545:SF2">
    <property type="entry name" value="LARGE RIBOSOMAL SUBUNIT PROTEIN UL13M"/>
    <property type="match status" value="1"/>
</dbReference>
<dbReference type="HAMAP" id="MF_01366">
    <property type="entry name" value="Ribosomal_uL13"/>
    <property type="match status" value="1"/>
</dbReference>
<dbReference type="PANTHER" id="PTHR11545">
    <property type="entry name" value="RIBOSOMAL PROTEIN L13"/>
    <property type="match status" value="1"/>
</dbReference>
<evidence type="ECO:0000256" key="4">
    <source>
        <dbReference type="ARBA" id="ARBA00035201"/>
    </source>
</evidence>
<evidence type="ECO:0000313" key="13">
    <source>
        <dbReference type="Proteomes" id="UP001069145"/>
    </source>
</evidence>
<dbReference type="PIRSF" id="PIRSF002181">
    <property type="entry name" value="Ribosomal_L13"/>
    <property type="match status" value="1"/>
</dbReference>
<dbReference type="GO" id="GO:0003729">
    <property type="term" value="F:mRNA binding"/>
    <property type="evidence" value="ECO:0007669"/>
    <property type="project" value="UniProtKB-ARBA"/>
</dbReference>
<keyword evidence="2 5" id="KW-0689">Ribosomal protein</keyword>
<dbReference type="KEGG" id="aun:AWM73_06810"/>
<dbReference type="PROSITE" id="PS00783">
    <property type="entry name" value="RIBOSOMAL_L13"/>
    <property type="match status" value="1"/>
</dbReference>
<dbReference type="RefSeq" id="WP_013669478.1">
    <property type="nucleotide sequence ID" value="NZ_CAJHLF010000009.1"/>
</dbReference>
<proteinExistence type="inferred from homology"/>
<evidence type="ECO:0000256" key="1">
    <source>
        <dbReference type="ARBA" id="ARBA00006227"/>
    </source>
</evidence>
<evidence type="ECO:0000313" key="8">
    <source>
        <dbReference type="EMBL" id="MCY3053974.1"/>
    </source>
</evidence>
<dbReference type="InterPro" id="IPR036899">
    <property type="entry name" value="Ribosomal_uL13_sf"/>
</dbReference>
<dbReference type="EMBL" id="JAOTML010000010">
    <property type="protein sequence ID" value="MCY3053974.1"/>
    <property type="molecule type" value="Genomic_DNA"/>
</dbReference>
<dbReference type="Gene3D" id="3.90.1180.10">
    <property type="entry name" value="Ribosomal protein L13"/>
    <property type="match status" value="1"/>
</dbReference>
<comment type="function">
    <text evidence="5 7">This protein is one of the early assembly proteins of the 50S ribosomal subunit, although it is not seen to bind rRNA by itself. It is important during the early stages of 50S assembly.</text>
</comment>
<reference evidence="10 11" key="1">
    <citation type="submission" date="2018-04" db="EMBL/GenBank/DDBJ databases">
        <title>Aerococcus urinae genomes.</title>
        <authorList>
            <person name="Hilt E."/>
            <person name="Gilbert N.M."/>
            <person name="Thomas-White K."/>
            <person name="Putonti C."/>
            <person name="Lewis A.L."/>
            <person name="Visck K.L."/>
            <person name="Wolfe A.J."/>
        </authorList>
    </citation>
    <scope>NUCLEOTIDE SEQUENCE [LARGE SCALE GENOMIC DNA]</scope>
    <source>
        <strain evidence="10 11">UMB7480</strain>
    </source>
</reference>